<sequence>MEQRVLAARRRRCRGAVALACELGLSPSTVGRILARHGVPHLAAIDDHTRLAYSEVLADEKDHTCTARWPDSPPATSVRGPS</sequence>
<gene>
    <name evidence="1" type="ORF">HFP15_21000</name>
</gene>
<dbReference type="EMBL" id="JAAXLS010000014">
    <property type="protein sequence ID" value="NKQ55368.1"/>
    <property type="molecule type" value="Genomic_DNA"/>
</dbReference>
<dbReference type="Proteomes" id="UP000715441">
    <property type="component" value="Unassembled WGS sequence"/>
</dbReference>
<proteinExistence type="predicted"/>
<comment type="caution">
    <text evidence="1">The sequence shown here is derived from an EMBL/GenBank/DDBJ whole genome shotgun (WGS) entry which is preliminary data.</text>
</comment>
<accession>A0ABX1J6C7</accession>
<evidence type="ECO:0000313" key="2">
    <source>
        <dbReference type="Proteomes" id="UP000715441"/>
    </source>
</evidence>
<reference evidence="1 2" key="1">
    <citation type="submission" date="2020-04" db="EMBL/GenBank/DDBJ databases">
        <title>Novel species.</title>
        <authorList>
            <person name="Teo W.F.A."/>
            <person name="Lipun K."/>
            <person name="Srisuk N."/>
            <person name="Duangmal K."/>
        </authorList>
    </citation>
    <scope>NUCLEOTIDE SEQUENCE [LARGE SCALE GENOMIC DNA]</scope>
    <source>
        <strain evidence="1 2">K13G38</strain>
    </source>
</reference>
<evidence type="ECO:0008006" key="3">
    <source>
        <dbReference type="Google" id="ProtNLM"/>
    </source>
</evidence>
<dbReference type="RefSeq" id="WP_168518234.1">
    <property type="nucleotide sequence ID" value="NZ_JAAXLS010000014.1"/>
</dbReference>
<organism evidence="1 2">
    <name type="scientific">Amycolatopsis acididurans</name>
    <dbReference type="NCBI Taxonomy" id="2724524"/>
    <lineage>
        <taxon>Bacteria</taxon>
        <taxon>Bacillati</taxon>
        <taxon>Actinomycetota</taxon>
        <taxon>Actinomycetes</taxon>
        <taxon>Pseudonocardiales</taxon>
        <taxon>Pseudonocardiaceae</taxon>
        <taxon>Amycolatopsis</taxon>
    </lineage>
</organism>
<keyword evidence="2" id="KW-1185">Reference proteome</keyword>
<name>A0ABX1J6C7_9PSEU</name>
<evidence type="ECO:0000313" key="1">
    <source>
        <dbReference type="EMBL" id="NKQ55368.1"/>
    </source>
</evidence>
<protein>
    <recommendedName>
        <fullName evidence="3">Helix-turn-helix domain-containing protein</fullName>
    </recommendedName>
</protein>